<dbReference type="InterPro" id="IPR029068">
    <property type="entry name" value="Glyas_Bleomycin-R_OHBP_Dase"/>
</dbReference>
<dbReference type="InterPro" id="IPR037523">
    <property type="entry name" value="VOC_core"/>
</dbReference>
<keyword evidence="3" id="KW-1185">Reference proteome</keyword>
<evidence type="ECO:0000313" key="3">
    <source>
        <dbReference type="Proteomes" id="UP001652442"/>
    </source>
</evidence>
<evidence type="ECO:0000259" key="1">
    <source>
        <dbReference type="PROSITE" id="PS51819"/>
    </source>
</evidence>
<gene>
    <name evidence="2" type="ORF">OCV88_14055</name>
</gene>
<feature type="domain" description="VOC" evidence="1">
    <location>
        <begin position="8"/>
        <end position="155"/>
    </location>
</feature>
<dbReference type="RefSeq" id="WP_158426078.1">
    <property type="nucleotide sequence ID" value="NZ_JAOQJQ010000007.1"/>
</dbReference>
<reference evidence="2 3" key="1">
    <citation type="journal article" date="2021" name="ISME Commun">
        <title>Automated analysis of genomic sequences facilitates high-throughput and comprehensive description of bacteria.</title>
        <authorList>
            <person name="Hitch T.C.A."/>
        </authorList>
    </citation>
    <scope>NUCLEOTIDE SEQUENCE [LARGE SCALE GENOMIC DNA]</scope>
    <source>
        <strain evidence="2 3">Sanger_109</strain>
    </source>
</reference>
<name>A0ABT2TMI5_9FIRM</name>
<comment type="caution">
    <text evidence="2">The sequence shown here is derived from an EMBL/GenBank/DDBJ whole genome shotgun (WGS) entry which is preliminary data.</text>
</comment>
<dbReference type="Proteomes" id="UP001652442">
    <property type="component" value="Unassembled WGS sequence"/>
</dbReference>
<accession>A0ABT2TMI5</accession>
<dbReference type="Gene3D" id="3.10.180.10">
    <property type="entry name" value="2,3-Dihydroxybiphenyl 1,2-Dioxygenase, domain 1"/>
    <property type="match status" value="1"/>
</dbReference>
<organism evidence="2 3">
    <name type="scientific">Brotonthovivens ammoniilytica</name>
    <dbReference type="NCBI Taxonomy" id="2981725"/>
    <lineage>
        <taxon>Bacteria</taxon>
        <taxon>Bacillati</taxon>
        <taxon>Bacillota</taxon>
        <taxon>Clostridia</taxon>
        <taxon>Lachnospirales</taxon>
        <taxon>Lachnospiraceae</taxon>
        <taxon>Brotonthovivens</taxon>
    </lineage>
</organism>
<evidence type="ECO:0000313" key="2">
    <source>
        <dbReference type="EMBL" id="MCU6763434.1"/>
    </source>
</evidence>
<proteinExistence type="predicted"/>
<protein>
    <submittedName>
        <fullName evidence="2">VOC family protein</fullName>
    </submittedName>
</protein>
<dbReference type="EMBL" id="JAOQJQ010000007">
    <property type="protein sequence ID" value="MCU6763434.1"/>
    <property type="molecule type" value="Genomic_DNA"/>
</dbReference>
<sequence>MTECKVSRVSQVGIIVTNLKQAIANFEKYLGISQWECFDGADLPPLEINGKPGQLNIKGAITVFPDRFEIELIEPTGEGPYMDYLKKHGPGVHHFAVMTPDGNSLFQELLDAQKAEGKKLWIHAKQIHAKDRRGMDFAYLDLVEEMGSIVEIYNEIRD</sequence>
<dbReference type="SUPFAM" id="SSF54593">
    <property type="entry name" value="Glyoxalase/Bleomycin resistance protein/Dihydroxybiphenyl dioxygenase"/>
    <property type="match status" value="1"/>
</dbReference>
<dbReference type="PROSITE" id="PS51819">
    <property type="entry name" value="VOC"/>
    <property type="match status" value="1"/>
</dbReference>
<dbReference type="Pfam" id="PF13669">
    <property type="entry name" value="Glyoxalase_4"/>
    <property type="match status" value="1"/>
</dbReference>